<evidence type="ECO:0000313" key="6">
    <source>
        <dbReference type="EMBL" id="UQS27542.1"/>
    </source>
</evidence>
<dbReference type="SUPFAM" id="SSF46689">
    <property type="entry name" value="Homeodomain-like"/>
    <property type="match status" value="1"/>
</dbReference>
<reference evidence="6" key="1">
    <citation type="submission" date="2022-01" db="EMBL/GenBank/DDBJ databases">
        <title>PSI-footprinting approach for the identification of protein synthesis inhibitor producers.</title>
        <authorList>
            <person name="Handel F."/>
            <person name="Kulik A."/>
            <person name="Wex K.W."/>
            <person name="Berscheid A."/>
            <person name="Saur J.S."/>
            <person name="Winkler A."/>
            <person name="Wibberg D."/>
            <person name="Kalinowski J."/>
            <person name="Broetz-Oesterhelt H."/>
            <person name="Mast Y."/>
        </authorList>
    </citation>
    <scope>NUCLEOTIDE SEQUENCE</scope>
    <source>
        <strain evidence="6">KNN 49.3e</strain>
    </source>
</reference>
<evidence type="ECO:0000256" key="2">
    <source>
        <dbReference type="ARBA" id="ARBA00023125"/>
    </source>
</evidence>
<dbReference type="InterPro" id="IPR050109">
    <property type="entry name" value="HTH-type_TetR-like_transc_reg"/>
</dbReference>
<dbReference type="PANTHER" id="PTHR30055:SF234">
    <property type="entry name" value="HTH-TYPE TRANSCRIPTIONAL REGULATOR BETI"/>
    <property type="match status" value="1"/>
</dbReference>
<evidence type="ECO:0000313" key="7">
    <source>
        <dbReference type="Proteomes" id="UP000830158"/>
    </source>
</evidence>
<dbReference type="EMBL" id="CP091196">
    <property type="protein sequence ID" value="UQS27542.1"/>
    <property type="molecule type" value="Genomic_DNA"/>
</dbReference>
<feature type="domain" description="HTH tetR-type" evidence="5">
    <location>
        <begin position="4"/>
        <end position="64"/>
    </location>
</feature>
<organism evidence="6 7">
    <name type="scientific">Amycolatopsis thermalba</name>
    <dbReference type="NCBI Taxonomy" id="944492"/>
    <lineage>
        <taxon>Bacteria</taxon>
        <taxon>Bacillati</taxon>
        <taxon>Actinomycetota</taxon>
        <taxon>Actinomycetes</taxon>
        <taxon>Pseudonocardiales</taxon>
        <taxon>Pseudonocardiaceae</taxon>
        <taxon>Amycolatopsis</taxon>
    </lineage>
</organism>
<gene>
    <name evidence="6" type="ORF">L1857_34465</name>
</gene>
<dbReference type="Pfam" id="PF00440">
    <property type="entry name" value="TetR_N"/>
    <property type="match status" value="1"/>
</dbReference>
<dbReference type="InterPro" id="IPR009057">
    <property type="entry name" value="Homeodomain-like_sf"/>
</dbReference>
<dbReference type="PANTHER" id="PTHR30055">
    <property type="entry name" value="HTH-TYPE TRANSCRIPTIONAL REGULATOR RUTR"/>
    <property type="match status" value="1"/>
</dbReference>
<evidence type="ECO:0000259" key="5">
    <source>
        <dbReference type="PROSITE" id="PS50977"/>
    </source>
</evidence>
<evidence type="ECO:0000256" key="4">
    <source>
        <dbReference type="PROSITE-ProRule" id="PRU00335"/>
    </source>
</evidence>
<name>A0ABY4P5M4_9PSEU</name>
<keyword evidence="2 4" id="KW-0238">DNA-binding</keyword>
<evidence type="ECO:0000256" key="1">
    <source>
        <dbReference type="ARBA" id="ARBA00023015"/>
    </source>
</evidence>
<dbReference type="RefSeq" id="WP_116110884.1">
    <property type="nucleotide sequence ID" value="NZ_CP091196.1"/>
</dbReference>
<accession>A0ABY4P5M4</accession>
<dbReference type="InterPro" id="IPR001647">
    <property type="entry name" value="HTH_TetR"/>
</dbReference>
<dbReference type="Proteomes" id="UP000830158">
    <property type="component" value="Chromosome"/>
</dbReference>
<dbReference type="PRINTS" id="PR00455">
    <property type="entry name" value="HTHTETR"/>
</dbReference>
<keyword evidence="7" id="KW-1185">Reference proteome</keyword>
<keyword evidence="1" id="KW-0805">Transcription regulation</keyword>
<dbReference type="Gene3D" id="1.10.357.10">
    <property type="entry name" value="Tetracycline Repressor, domain 2"/>
    <property type="match status" value="1"/>
</dbReference>
<sequence length="217" mass="24172">MDRRERAERILDVAAGLLLRWGYQKVTVDDVAERAGIGKGTVYLHWKSRQDLFRAVFRRELAAAADELVAAIRADPRTVLLHELTRVNFESVAGRPLLRAHVRADPAVLGKLARDRAESRHDEAFADYLWLLAEHDLVRTDLPFDDLRYAWHATLEGFFLSPPHPGAADLLAATVRGAFEPAAEPDPAVLAELAPRVADLFTEIGNQHRAAYEGGKP</sequence>
<dbReference type="PROSITE" id="PS50977">
    <property type="entry name" value="HTH_TETR_2"/>
    <property type="match status" value="1"/>
</dbReference>
<evidence type="ECO:0000256" key="3">
    <source>
        <dbReference type="ARBA" id="ARBA00023163"/>
    </source>
</evidence>
<proteinExistence type="predicted"/>
<feature type="DNA-binding region" description="H-T-H motif" evidence="4">
    <location>
        <begin position="27"/>
        <end position="46"/>
    </location>
</feature>
<keyword evidence="3" id="KW-0804">Transcription</keyword>
<protein>
    <submittedName>
        <fullName evidence="6">TetR/AcrR family transcriptional regulator</fullName>
    </submittedName>
</protein>